<sequence>MVRTLLALDYPGRRAEAKIADLGLEAHGYEVAHLLTAPLPDALTGREYAQELLRAHGLAERETAAILAYCASAPLAQELARHMVEAGRQAPPLVFFDAAPLTAQDITDDYATVLKQIDASAFEESGSRTDVASLIGTPEELVRAMREEMTRYTRNSLAEDLFDEEEVDLAAEQIVRVYLDLLTHQIAAYHGSAPAWGGDVVNIVSAGNPFQGEWPGARATRVVRTARDRAGLLADAATRDTVLSLLA</sequence>
<reference evidence="1 2" key="1">
    <citation type="submission" date="2021-08" db="EMBL/GenBank/DDBJ databases">
        <title>Genomic Architecture of Streptomyces flavotricini NGL1 and Streptomyces erythrochromogenes HMS4 With Differential Plant Beneficial attributes and laccase production capabilities.</title>
        <authorList>
            <person name="Salwan R."/>
            <person name="Kaur R."/>
            <person name="Sharma V."/>
        </authorList>
    </citation>
    <scope>NUCLEOTIDE SEQUENCE [LARGE SCALE GENOMIC DNA]</scope>
    <source>
        <strain evidence="1 2">NGL1</strain>
    </source>
</reference>
<dbReference type="EMBL" id="JAINUL010000001">
    <property type="protein sequence ID" value="MCC0095437.1"/>
    <property type="molecule type" value="Genomic_DNA"/>
</dbReference>
<protein>
    <submittedName>
        <fullName evidence="1">Uncharacterized protein</fullName>
    </submittedName>
</protein>
<dbReference type="Proteomes" id="UP001520654">
    <property type="component" value="Unassembled WGS sequence"/>
</dbReference>
<comment type="caution">
    <text evidence="1">The sequence shown here is derived from an EMBL/GenBank/DDBJ whole genome shotgun (WGS) entry which is preliminary data.</text>
</comment>
<proteinExistence type="predicted"/>
<evidence type="ECO:0000313" key="1">
    <source>
        <dbReference type="EMBL" id="MCC0095437.1"/>
    </source>
</evidence>
<keyword evidence="2" id="KW-1185">Reference proteome</keyword>
<dbReference type="RefSeq" id="WP_229336076.1">
    <property type="nucleotide sequence ID" value="NZ_JAINUL010000001.1"/>
</dbReference>
<organism evidence="1 2">
    <name type="scientific">Streptomyces flavotricini</name>
    <dbReference type="NCBI Taxonomy" id="66888"/>
    <lineage>
        <taxon>Bacteria</taxon>
        <taxon>Bacillati</taxon>
        <taxon>Actinomycetota</taxon>
        <taxon>Actinomycetes</taxon>
        <taxon>Kitasatosporales</taxon>
        <taxon>Streptomycetaceae</taxon>
        <taxon>Streptomyces</taxon>
    </lineage>
</organism>
<accession>A0ABS8E4G4</accession>
<dbReference type="Gene3D" id="3.40.50.1820">
    <property type="entry name" value="alpha/beta hydrolase"/>
    <property type="match status" value="1"/>
</dbReference>
<name>A0ABS8E4G4_9ACTN</name>
<dbReference type="InterPro" id="IPR029058">
    <property type="entry name" value="AB_hydrolase_fold"/>
</dbReference>
<gene>
    <name evidence="1" type="ORF">K7B10_11695</name>
</gene>
<evidence type="ECO:0000313" key="2">
    <source>
        <dbReference type="Proteomes" id="UP001520654"/>
    </source>
</evidence>